<evidence type="ECO:0000256" key="4">
    <source>
        <dbReference type="ARBA" id="ARBA00022490"/>
    </source>
</evidence>
<evidence type="ECO:0000256" key="3">
    <source>
        <dbReference type="ARBA" id="ARBA00012584"/>
    </source>
</evidence>
<evidence type="ECO:0000313" key="15">
    <source>
        <dbReference type="Proteomes" id="UP000823823"/>
    </source>
</evidence>
<dbReference type="GO" id="GO:0000049">
    <property type="term" value="F:tRNA binding"/>
    <property type="evidence" value="ECO:0007669"/>
    <property type="project" value="TreeGrafter"/>
</dbReference>
<reference evidence="14" key="2">
    <citation type="submission" date="2021-04" db="EMBL/GenBank/DDBJ databases">
        <authorList>
            <person name="Gilroy R."/>
        </authorList>
    </citation>
    <scope>NUCLEOTIDE SEQUENCE</scope>
    <source>
        <strain evidence="14">ChiHjej13B12-24818</strain>
    </source>
</reference>
<feature type="compositionally biased region" description="Acidic residues" evidence="12">
    <location>
        <begin position="246"/>
        <end position="260"/>
    </location>
</feature>
<evidence type="ECO:0000256" key="7">
    <source>
        <dbReference type="ARBA" id="ARBA00022695"/>
    </source>
</evidence>
<comment type="subcellular location">
    <subcellularLocation>
        <location evidence="1">Cytoplasm</location>
    </subcellularLocation>
</comment>
<gene>
    <name evidence="14" type="ORF">H9786_11475</name>
</gene>
<dbReference type="EC" id="2.7.7.87" evidence="3"/>
<evidence type="ECO:0000256" key="9">
    <source>
        <dbReference type="ARBA" id="ARBA00022840"/>
    </source>
</evidence>
<evidence type="ECO:0000256" key="12">
    <source>
        <dbReference type="SAM" id="MobiDB-lite"/>
    </source>
</evidence>
<dbReference type="GO" id="GO:0008033">
    <property type="term" value="P:tRNA processing"/>
    <property type="evidence" value="ECO:0007669"/>
    <property type="project" value="UniProtKB-KW"/>
</dbReference>
<reference evidence="14" key="1">
    <citation type="journal article" date="2021" name="PeerJ">
        <title>Extensive microbial diversity within the chicken gut microbiome revealed by metagenomics and culture.</title>
        <authorList>
            <person name="Gilroy R."/>
            <person name="Ravi A."/>
            <person name="Getino M."/>
            <person name="Pursley I."/>
            <person name="Horton D.L."/>
            <person name="Alikhan N.F."/>
            <person name="Baker D."/>
            <person name="Gharbi K."/>
            <person name="Hall N."/>
            <person name="Watson M."/>
            <person name="Adriaenssens E.M."/>
            <person name="Foster-Nyarko E."/>
            <person name="Jarju S."/>
            <person name="Secka A."/>
            <person name="Antonio M."/>
            <person name="Oren A."/>
            <person name="Chaudhuri R.R."/>
            <person name="La Ragione R."/>
            <person name="Hildebrand F."/>
            <person name="Pallen M.J."/>
        </authorList>
    </citation>
    <scope>NUCLEOTIDE SEQUENCE</scope>
    <source>
        <strain evidence="14">ChiHjej13B12-24818</strain>
    </source>
</reference>
<name>A0A9D2LEJ6_9MICO</name>
<keyword evidence="5" id="KW-0808">Transferase</keyword>
<evidence type="ECO:0000256" key="8">
    <source>
        <dbReference type="ARBA" id="ARBA00022741"/>
    </source>
</evidence>
<keyword evidence="6" id="KW-0819">tRNA processing</keyword>
<proteinExistence type="inferred from homology"/>
<dbReference type="GO" id="GO:0003725">
    <property type="term" value="F:double-stranded RNA binding"/>
    <property type="evidence" value="ECO:0007669"/>
    <property type="project" value="InterPro"/>
</dbReference>
<dbReference type="Gene3D" id="3.90.870.10">
    <property type="entry name" value="DHBP synthase"/>
    <property type="match status" value="1"/>
</dbReference>
<feature type="domain" description="YrdC-like" evidence="13">
    <location>
        <begin position="13"/>
        <end position="198"/>
    </location>
</feature>
<dbReference type="GO" id="GO:0005524">
    <property type="term" value="F:ATP binding"/>
    <property type="evidence" value="ECO:0007669"/>
    <property type="project" value="UniProtKB-KW"/>
</dbReference>
<evidence type="ECO:0000256" key="1">
    <source>
        <dbReference type="ARBA" id="ARBA00004496"/>
    </source>
</evidence>
<comment type="catalytic activity">
    <reaction evidence="11">
        <text>L-threonine + hydrogencarbonate + ATP = L-threonylcarbamoyladenylate + diphosphate + H2O</text>
        <dbReference type="Rhea" id="RHEA:36407"/>
        <dbReference type="ChEBI" id="CHEBI:15377"/>
        <dbReference type="ChEBI" id="CHEBI:17544"/>
        <dbReference type="ChEBI" id="CHEBI:30616"/>
        <dbReference type="ChEBI" id="CHEBI:33019"/>
        <dbReference type="ChEBI" id="CHEBI:57926"/>
        <dbReference type="ChEBI" id="CHEBI:73682"/>
        <dbReference type="EC" id="2.7.7.87"/>
    </reaction>
</comment>
<dbReference type="AlphaFoldDB" id="A0A9D2LEJ6"/>
<evidence type="ECO:0000256" key="5">
    <source>
        <dbReference type="ARBA" id="ARBA00022679"/>
    </source>
</evidence>
<feature type="compositionally biased region" description="Acidic residues" evidence="12">
    <location>
        <begin position="218"/>
        <end position="232"/>
    </location>
</feature>
<keyword evidence="8" id="KW-0547">Nucleotide-binding</keyword>
<evidence type="ECO:0000259" key="13">
    <source>
        <dbReference type="PROSITE" id="PS51163"/>
    </source>
</evidence>
<dbReference type="PANTHER" id="PTHR17490">
    <property type="entry name" value="SUA5"/>
    <property type="match status" value="1"/>
</dbReference>
<keyword evidence="4" id="KW-0963">Cytoplasm</keyword>
<dbReference type="EMBL" id="DWZH01000087">
    <property type="protein sequence ID" value="HJB11126.1"/>
    <property type="molecule type" value="Genomic_DNA"/>
</dbReference>
<evidence type="ECO:0000256" key="10">
    <source>
        <dbReference type="ARBA" id="ARBA00029774"/>
    </source>
</evidence>
<feature type="compositionally biased region" description="Low complexity" evidence="12">
    <location>
        <begin position="261"/>
        <end position="279"/>
    </location>
</feature>
<feature type="compositionally biased region" description="Polar residues" evidence="12">
    <location>
        <begin position="285"/>
        <end position="296"/>
    </location>
</feature>
<comment type="similarity">
    <text evidence="2">Belongs to the SUA5 family.</text>
</comment>
<dbReference type="GO" id="GO:0006450">
    <property type="term" value="P:regulation of translational fidelity"/>
    <property type="evidence" value="ECO:0007669"/>
    <property type="project" value="TreeGrafter"/>
</dbReference>
<keyword evidence="9" id="KW-0067">ATP-binding</keyword>
<organism evidence="14 15">
    <name type="scientific">Candidatus Brachybacterium merdavium</name>
    <dbReference type="NCBI Taxonomy" id="2838513"/>
    <lineage>
        <taxon>Bacteria</taxon>
        <taxon>Bacillati</taxon>
        <taxon>Actinomycetota</taxon>
        <taxon>Actinomycetes</taxon>
        <taxon>Micrococcales</taxon>
        <taxon>Dermabacteraceae</taxon>
        <taxon>Brachybacterium</taxon>
    </lineage>
</organism>
<accession>A0A9D2LEJ6</accession>
<dbReference type="GO" id="GO:0061710">
    <property type="term" value="F:L-threonylcarbamoyladenylate synthase"/>
    <property type="evidence" value="ECO:0007669"/>
    <property type="project" value="UniProtKB-EC"/>
</dbReference>
<dbReference type="InterPro" id="IPR017945">
    <property type="entry name" value="DHBP_synth_RibB-like_a/b_dom"/>
</dbReference>
<dbReference type="SUPFAM" id="SSF55821">
    <property type="entry name" value="YrdC/RibB"/>
    <property type="match status" value="1"/>
</dbReference>
<dbReference type="Pfam" id="PF01300">
    <property type="entry name" value="Sua5_yciO_yrdC"/>
    <property type="match status" value="1"/>
</dbReference>
<dbReference type="InterPro" id="IPR050156">
    <property type="entry name" value="TC-AMP_synthase_SUA5"/>
</dbReference>
<dbReference type="NCBIfam" id="TIGR00057">
    <property type="entry name" value="L-threonylcarbamoyladenylate synthase"/>
    <property type="match status" value="1"/>
</dbReference>
<evidence type="ECO:0000256" key="11">
    <source>
        <dbReference type="ARBA" id="ARBA00048366"/>
    </source>
</evidence>
<protein>
    <recommendedName>
        <fullName evidence="10">L-threonylcarbamoyladenylate synthase</fullName>
        <ecNumber evidence="3">2.7.7.87</ecNumber>
    </recommendedName>
    <alternativeName>
        <fullName evidence="10">L-threonylcarbamoyladenylate synthase</fullName>
    </alternativeName>
</protein>
<dbReference type="PANTHER" id="PTHR17490:SF16">
    <property type="entry name" value="THREONYLCARBAMOYL-AMP SYNTHASE"/>
    <property type="match status" value="1"/>
</dbReference>
<dbReference type="PROSITE" id="PS51163">
    <property type="entry name" value="YRDC"/>
    <property type="match status" value="1"/>
</dbReference>
<sequence>MSVHDTQNPETREAALDAAVAAIRDAKLIVMPTDTVYGIAADAFDAAAVEALLEAKGRGRETPPPVLVADPAVLHALAVDAPDYVEDLVEAFWPGPLTLILTAQPSLTWDLGETHGTVALRMPDDDLALDLLRRTGPLAVSSANRHGKPAALQVLDAATQLGDAVEEYLDAGPARIGTSSTIIDTTVQPPEIVREGHLDKEQIIAAVGDIFAVPEPEPSPEDESTADPDADPAADSATEAGRTADDSDPASDDSSEDDAAADPTAAEAPAAPESALDLPSEPDFTAQSEPTGTPETPLQLDDQGPEHPDAAPDPKSTPG</sequence>
<feature type="region of interest" description="Disordered" evidence="12">
    <location>
        <begin position="213"/>
        <end position="319"/>
    </location>
</feature>
<dbReference type="Proteomes" id="UP000823823">
    <property type="component" value="Unassembled WGS sequence"/>
</dbReference>
<keyword evidence="7" id="KW-0548">Nucleotidyltransferase</keyword>
<evidence type="ECO:0000256" key="2">
    <source>
        <dbReference type="ARBA" id="ARBA00007663"/>
    </source>
</evidence>
<comment type="caution">
    <text evidence="14">The sequence shown here is derived from an EMBL/GenBank/DDBJ whole genome shotgun (WGS) entry which is preliminary data.</text>
</comment>
<evidence type="ECO:0000313" key="14">
    <source>
        <dbReference type="EMBL" id="HJB11126.1"/>
    </source>
</evidence>
<dbReference type="GO" id="GO:0005737">
    <property type="term" value="C:cytoplasm"/>
    <property type="evidence" value="ECO:0007669"/>
    <property type="project" value="UniProtKB-SubCell"/>
</dbReference>
<dbReference type="InterPro" id="IPR006070">
    <property type="entry name" value="Sua5-like_dom"/>
</dbReference>
<evidence type="ECO:0000256" key="6">
    <source>
        <dbReference type="ARBA" id="ARBA00022694"/>
    </source>
</evidence>